<accession>A0A377R002</accession>
<dbReference type="Proteomes" id="UP000254293">
    <property type="component" value="Unassembled WGS sequence"/>
</dbReference>
<evidence type="ECO:0000313" key="3">
    <source>
        <dbReference type="Proteomes" id="UP000254293"/>
    </source>
</evidence>
<keyword evidence="1" id="KW-0812">Transmembrane</keyword>
<proteinExistence type="predicted"/>
<feature type="transmembrane region" description="Helical" evidence="1">
    <location>
        <begin position="76"/>
        <end position="99"/>
    </location>
</feature>
<dbReference type="RefSeq" id="WP_115307471.1">
    <property type="nucleotide sequence ID" value="NZ_CP091516.1"/>
</dbReference>
<feature type="transmembrane region" description="Helical" evidence="1">
    <location>
        <begin position="48"/>
        <end position="70"/>
    </location>
</feature>
<evidence type="ECO:0000256" key="1">
    <source>
        <dbReference type="SAM" id="Phobius"/>
    </source>
</evidence>
<reference evidence="2 3" key="1">
    <citation type="submission" date="2018-06" db="EMBL/GenBank/DDBJ databases">
        <authorList>
            <consortium name="Pathogen Informatics"/>
            <person name="Doyle S."/>
        </authorList>
    </citation>
    <scope>NUCLEOTIDE SEQUENCE [LARGE SCALE GENOMIC DNA]</scope>
    <source>
        <strain evidence="2 3">NCTC13336</strain>
    </source>
</reference>
<gene>
    <name evidence="2" type="ORF">NCTC13336_00355</name>
</gene>
<evidence type="ECO:0000313" key="2">
    <source>
        <dbReference type="EMBL" id="STR00158.1"/>
    </source>
</evidence>
<keyword evidence="1" id="KW-1133">Transmembrane helix</keyword>
<dbReference type="OrthoDB" id="9839070at2"/>
<name>A0A377R002_9NEIS</name>
<dbReference type="AlphaFoldDB" id="A0A377R002"/>
<sequence length="178" mass="20197">MQNIPVPETPFAEVLHAAQSGENEISWQKNTPVTQAERDNARRIKKMLVYTQPVPLVLTVIVYFALPNIFLHNGELLLPAVLPLVAYDVIAPLFTLWLIKRYNRVLDLPAHEPQAATYSVRFKNRGKDKKGLSVARSVGSNLNYAEFTLRDWQAVLPRAGEEDVRRLSQIIVRRLNGT</sequence>
<organism evidence="2 3">
    <name type="scientific">Kingella potus</name>
    <dbReference type="NCBI Taxonomy" id="265175"/>
    <lineage>
        <taxon>Bacteria</taxon>
        <taxon>Pseudomonadati</taxon>
        <taxon>Pseudomonadota</taxon>
        <taxon>Betaproteobacteria</taxon>
        <taxon>Neisseriales</taxon>
        <taxon>Neisseriaceae</taxon>
        <taxon>Kingella</taxon>
    </lineage>
</organism>
<keyword evidence="1" id="KW-0472">Membrane</keyword>
<protein>
    <submittedName>
        <fullName evidence="2">Uncharacterized protein</fullName>
    </submittedName>
</protein>
<dbReference type="EMBL" id="UGJJ01000001">
    <property type="protein sequence ID" value="STR00158.1"/>
    <property type="molecule type" value="Genomic_DNA"/>
</dbReference>
<keyword evidence="3" id="KW-1185">Reference proteome</keyword>